<evidence type="ECO:0000313" key="2">
    <source>
        <dbReference type="Proteomes" id="UP000234323"/>
    </source>
</evidence>
<sequence>MLVKSEPVSNNNTDAIDSPEEYKKFKLDLEKYLEGYKKKKLQEKKLFAESDHFKVDTESGRFQLDKIIQTVSNTLELSNGNVPLKEKSIDDVDERPMDIFYKKLLNIVSGPYSHENNEDILWNKYTFLFNERKRLSCTKFSYKTVVKELRDMNFHI</sequence>
<dbReference type="VEuPathDB" id="FungiDB:FUN_022670"/>
<comment type="caution">
    <text evidence="1">The sequence shown here is derived from an EMBL/GenBank/DDBJ whole genome shotgun (WGS) entry which is preliminary data.</text>
</comment>
<evidence type="ECO:0000313" key="1">
    <source>
        <dbReference type="EMBL" id="PKY45916.1"/>
    </source>
</evidence>
<proteinExistence type="predicted"/>
<protein>
    <submittedName>
        <fullName evidence="1">Uncharacterized protein</fullName>
    </submittedName>
</protein>
<dbReference type="EMBL" id="LLXI01000420">
    <property type="protein sequence ID" value="PKY45916.1"/>
    <property type="molecule type" value="Genomic_DNA"/>
</dbReference>
<accession>A0A2I1GH15</accession>
<gene>
    <name evidence="1" type="ORF">RhiirA4_460641</name>
</gene>
<reference evidence="1 2" key="1">
    <citation type="submission" date="2015-10" db="EMBL/GenBank/DDBJ databases">
        <title>Genome analyses suggest a sexual origin of heterokaryosis in a supposedly ancient asexual fungus.</title>
        <authorList>
            <person name="Ropars J."/>
            <person name="Sedzielewska K."/>
            <person name="Noel J."/>
            <person name="Charron P."/>
            <person name="Farinelli L."/>
            <person name="Marton T."/>
            <person name="Kruger M."/>
            <person name="Pelin A."/>
            <person name="Brachmann A."/>
            <person name="Corradi N."/>
        </authorList>
    </citation>
    <scope>NUCLEOTIDE SEQUENCE [LARGE SCALE GENOMIC DNA]</scope>
    <source>
        <strain evidence="1 2">A4</strain>
    </source>
</reference>
<dbReference type="AlphaFoldDB" id="A0A2I1GH15"/>
<dbReference type="VEuPathDB" id="FungiDB:RhiirFUN_025320"/>
<name>A0A2I1GH15_9GLOM</name>
<organism evidence="1 2">
    <name type="scientific">Rhizophagus irregularis</name>
    <dbReference type="NCBI Taxonomy" id="588596"/>
    <lineage>
        <taxon>Eukaryota</taxon>
        <taxon>Fungi</taxon>
        <taxon>Fungi incertae sedis</taxon>
        <taxon>Mucoromycota</taxon>
        <taxon>Glomeromycotina</taxon>
        <taxon>Glomeromycetes</taxon>
        <taxon>Glomerales</taxon>
        <taxon>Glomeraceae</taxon>
        <taxon>Rhizophagus</taxon>
    </lineage>
</organism>
<feature type="non-terminal residue" evidence="1">
    <location>
        <position position="156"/>
    </location>
</feature>
<dbReference type="Proteomes" id="UP000234323">
    <property type="component" value="Unassembled WGS sequence"/>
</dbReference>
<dbReference type="VEuPathDB" id="FungiDB:RhiirA1_473246"/>
<keyword evidence="2" id="KW-1185">Reference proteome</keyword>